<evidence type="ECO:0000313" key="4">
    <source>
        <dbReference type="Proteomes" id="UP000217199"/>
    </source>
</evidence>
<dbReference type="STRING" id="2282107.A0A286UBJ1"/>
<dbReference type="Proteomes" id="UP000217199">
    <property type="component" value="Unassembled WGS sequence"/>
</dbReference>
<organism evidence="3 4">
    <name type="scientific">Pyrrhoderma noxium</name>
    <dbReference type="NCBI Taxonomy" id="2282107"/>
    <lineage>
        <taxon>Eukaryota</taxon>
        <taxon>Fungi</taxon>
        <taxon>Dikarya</taxon>
        <taxon>Basidiomycota</taxon>
        <taxon>Agaricomycotina</taxon>
        <taxon>Agaricomycetes</taxon>
        <taxon>Hymenochaetales</taxon>
        <taxon>Hymenochaetaceae</taxon>
        <taxon>Pyrrhoderma</taxon>
    </lineage>
</organism>
<dbReference type="AlphaFoldDB" id="A0A286UBJ1"/>
<sequence>MQTDSSSGQSSESEEINKTEETTTSGTSISSKSDRQPINFPVLEVEPPRYKVIELLNNEVRMGTMDYFFENILPRISTEFDIGGVFKFCVKNKILTKGPRSKSYKWKAIPKYIKGSGNRVYVNPFMSIFRSVIKAAQGTKSSSTTQAPFMLKDGGKSKLSDDDYCYEYGTLNPYMYTENPNVNFPGPEEDRHWYSSGFGFHFKELKRDECYNMERLHRRLLHTMYLDPCRRFTLGATVNGTCIRIWIYSRSMIIASESFDLNTEPELFIKLILSIAFAKESDLGWDSTITADYEGNERVFDFEVSGKHFKTKESHIISEYDEDGVYNKGSRIFKAFDIDDRDEKFPLIIKDHWHIDFHDSEDRIQESILEDINDPSERETYKRSTLTVIASGRVQVGGRDDHTKETILRGVSPRRAYKINLPDYLNGIHGEFIQIKEDHCWLEASGNPSPMALDMVYSDQKEIFYHRYHHRVVYKEVAIPFNKIRSLKDMVLVLEHSLEALRIIHKAGWVHRDMSPSNIYLYINPETGEKRGLIGDFEYSKRVGAGGKGDTMVGTREFMAIEVVTQIYKFLPPTEILKSQFDLLKGHVSTGAICSLTPSTSSSRIEKDNLLVDRNISPSTMMVAENNSTLLAKSSPVILEGYSTQNKGTRTPDELNLTVTKSRSAVIGDSDPPEPEWYPFFWANYIHDLESLWCILIWILFKYREVGGDKSSEAKVGKRAEVARRLFDIELSHLERLDILKCAELLYRYEEITPHCLKELIAVAVAFSEKLQSAYTEEEGKAIFPIKLMDDGLLHQDILKAFRSSPINDAYIDDESTIASEETSVSSKRPICEDSPDKRPLKRARVEDKEPGPTRSYNENTSNETTQIRTVNNSTKRLTRSMTAKMNTNADVNENRRVTRSMTKHLRESKPAVNGKAVQTLRGHLTRRTHPNVRKKN</sequence>
<dbReference type="InterPro" id="IPR040976">
    <property type="entry name" value="Pkinase_fungal"/>
</dbReference>
<protein>
    <recommendedName>
        <fullName evidence="2">Fungal-type protein kinase domain-containing protein</fullName>
    </recommendedName>
</protein>
<feature type="region of interest" description="Disordered" evidence="1">
    <location>
        <begin position="1"/>
        <end position="35"/>
    </location>
</feature>
<feature type="compositionally biased region" description="Basic and acidic residues" evidence="1">
    <location>
        <begin position="830"/>
        <end position="852"/>
    </location>
</feature>
<feature type="compositionally biased region" description="Low complexity" evidence="1">
    <location>
        <begin position="1"/>
        <end position="11"/>
    </location>
</feature>
<proteinExistence type="predicted"/>
<feature type="compositionally biased region" description="Polar residues" evidence="1">
    <location>
        <begin position="855"/>
        <end position="867"/>
    </location>
</feature>
<gene>
    <name evidence="3" type="ORF">PNOK_0701700</name>
</gene>
<evidence type="ECO:0000313" key="3">
    <source>
        <dbReference type="EMBL" id="PAV16953.1"/>
    </source>
</evidence>
<evidence type="ECO:0000259" key="2">
    <source>
        <dbReference type="Pfam" id="PF17667"/>
    </source>
</evidence>
<reference evidence="3 4" key="1">
    <citation type="journal article" date="2017" name="Mol. Ecol.">
        <title>Comparative and population genomic landscape of Phellinus noxius: A hypervariable fungus causing root rot in trees.</title>
        <authorList>
            <person name="Chung C.L."/>
            <person name="Lee T.J."/>
            <person name="Akiba M."/>
            <person name="Lee H.H."/>
            <person name="Kuo T.H."/>
            <person name="Liu D."/>
            <person name="Ke H.M."/>
            <person name="Yokoi T."/>
            <person name="Roa M.B."/>
            <person name="Lu M.J."/>
            <person name="Chang Y.Y."/>
            <person name="Ann P.J."/>
            <person name="Tsai J.N."/>
            <person name="Chen C.Y."/>
            <person name="Tzean S.S."/>
            <person name="Ota Y."/>
            <person name="Hattori T."/>
            <person name="Sahashi N."/>
            <person name="Liou R.F."/>
            <person name="Kikuchi T."/>
            <person name="Tsai I.J."/>
        </authorList>
    </citation>
    <scope>NUCLEOTIDE SEQUENCE [LARGE SCALE GENOMIC DNA]</scope>
    <source>
        <strain evidence="3 4">FFPRI411160</strain>
    </source>
</reference>
<dbReference type="Gene3D" id="1.10.510.10">
    <property type="entry name" value="Transferase(Phosphotransferase) domain 1"/>
    <property type="match status" value="1"/>
</dbReference>
<dbReference type="OrthoDB" id="5584477at2759"/>
<dbReference type="Pfam" id="PF17667">
    <property type="entry name" value="Pkinase_fungal"/>
    <property type="match status" value="1"/>
</dbReference>
<dbReference type="InParanoid" id="A0A286UBJ1"/>
<feature type="compositionally biased region" description="Low complexity" evidence="1">
    <location>
        <begin position="22"/>
        <end position="31"/>
    </location>
</feature>
<feature type="compositionally biased region" description="Polar residues" evidence="1">
    <location>
        <begin position="818"/>
        <end position="827"/>
    </location>
</feature>
<dbReference type="PANTHER" id="PTHR38248:SF2">
    <property type="entry name" value="FUNK1 11"/>
    <property type="match status" value="1"/>
</dbReference>
<evidence type="ECO:0000256" key="1">
    <source>
        <dbReference type="SAM" id="MobiDB-lite"/>
    </source>
</evidence>
<keyword evidence="4" id="KW-1185">Reference proteome</keyword>
<name>A0A286UBJ1_9AGAM</name>
<dbReference type="SUPFAM" id="SSF56112">
    <property type="entry name" value="Protein kinase-like (PK-like)"/>
    <property type="match status" value="1"/>
</dbReference>
<comment type="caution">
    <text evidence="3">The sequence shown here is derived from an EMBL/GenBank/DDBJ whole genome shotgun (WGS) entry which is preliminary data.</text>
</comment>
<accession>A0A286UBJ1</accession>
<feature type="domain" description="Fungal-type protein kinase" evidence="2">
    <location>
        <begin position="203"/>
        <end position="699"/>
    </location>
</feature>
<feature type="region of interest" description="Disordered" evidence="1">
    <location>
        <begin position="818"/>
        <end position="867"/>
    </location>
</feature>
<dbReference type="PANTHER" id="PTHR38248">
    <property type="entry name" value="FUNK1 6"/>
    <property type="match status" value="1"/>
</dbReference>
<dbReference type="InterPro" id="IPR011009">
    <property type="entry name" value="Kinase-like_dom_sf"/>
</dbReference>
<dbReference type="EMBL" id="NBII01000007">
    <property type="protein sequence ID" value="PAV16953.1"/>
    <property type="molecule type" value="Genomic_DNA"/>
</dbReference>